<evidence type="ECO:0000256" key="5">
    <source>
        <dbReference type="HAMAP-Rule" id="MF_00765"/>
    </source>
</evidence>
<dbReference type="SUPFAM" id="SSF158710">
    <property type="entry name" value="PSPTO4464-like"/>
    <property type="match status" value="1"/>
</dbReference>
<dbReference type="PANTHER" id="PTHR38101">
    <property type="entry name" value="UPF0307 PROTEIN YJGA"/>
    <property type="match status" value="1"/>
</dbReference>
<evidence type="ECO:0000256" key="2">
    <source>
        <dbReference type="ARBA" id="ARBA00022517"/>
    </source>
</evidence>
<gene>
    <name evidence="5" type="primary">darP</name>
    <name evidence="7" type="ORF">SAMN02745204_00067</name>
</gene>
<evidence type="ECO:0000256" key="1">
    <source>
        <dbReference type="ARBA" id="ARBA00022490"/>
    </source>
</evidence>
<organism evidence="7 8">
    <name type="scientific">Thermomonas hydrothermalis</name>
    <dbReference type="NCBI Taxonomy" id="213588"/>
    <lineage>
        <taxon>Bacteria</taxon>
        <taxon>Pseudomonadati</taxon>
        <taxon>Pseudomonadota</taxon>
        <taxon>Gammaproteobacteria</taxon>
        <taxon>Lysobacterales</taxon>
        <taxon>Lysobacteraceae</taxon>
        <taxon>Thermomonas</taxon>
    </lineage>
</organism>
<dbReference type="InterPro" id="IPR023153">
    <property type="entry name" value="DarP_sf"/>
</dbReference>
<keyword evidence="1 5" id="KW-0963">Cytoplasm</keyword>
<evidence type="ECO:0000256" key="4">
    <source>
        <dbReference type="ARBA" id="ARBA00022884"/>
    </source>
</evidence>
<feature type="compositionally biased region" description="Acidic residues" evidence="6">
    <location>
        <begin position="185"/>
        <end position="198"/>
    </location>
</feature>
<dbReference type="OrthoDB" id="5293604at2"/>
<evidence type="ECO:0000256" key="6">
    <source>
        <dbReference type="SAM" id="MobiDB-lite"/>
    </source>
</evidence>
<sequence length="198" mass="22033">MRGRDETTGEYFSPSRSAQRRAALDILALGEQLAAMSDAQLARLPVPDTLLPHIHDTRRITSHIARKRQLAYLAKQMRKLDDTVLDAIRDAMHKDGETARREAALLHRAEALREALLGDAGDAALTDLLAAYPQADRQQLRQLVRNAREERAKNKPPRAFRALFRSLRALLAQEGTGSADPADQPVEDEGEDDEDTHG</sequence>
<evidence type="ECO:0000256" key="3">
    <source>
        <dbReference type="ARBA" id="ARBA00022730"/>
    </source>
</evidence>
<keyword evidence="2 5" id="KW-0690">Ribosome biogenesis</keyword>
<comment type="function">
    <text evidence="5">Member of a network of 50S ribosomal subunit biogenesis factors which assembles along the 30S-50S interface, preventing incorrect 23S rRNA structures from forming. Promotes peptidyl transferase center (PTC) maturation.</text>
</comment>
<dbReference type="GO" id="GO:0043022">
    <property type="term" value="F:ribosome binding"/>
    <property type="evidence" value="ECO:0007669"/>
    <property type="project" value="UniProtKB-UniRule"/>
</dbReference>
<comment type="subcellular location">
    <subcellularLocation>
        <location evidence="5">Cytoplasm</location>
    </subcellularLocation>
    <text evidence="5">Associates with late stage pre-50S ribosomal subunits.</text>
</comment>
<dbReference type="GO" id="GO:0019843">
    <property type="term" value="F:rRNA binding"/>
    <property type="evidence" value="ECO:0007669"/>
    <property type="project" value="UniProtKB-UniRule"/>
</dbReference>
<evidence type="ECO:0000313" key="7">
    <source>
        <dbReference type="EMBL" id="SHE27579.1"/>
    </source>
</evidence>
<comment type="similarity">
    <text evidence="5">Belongs to the DarP family.</text>
</comment>
<accession>A0A1M4S5X0</accession>
<proteinExistence type="inferred from homology"/>
<reference evidence="8" key="1">
    <citation type="submission" date="2016-11" db="EMBL/GenBank/DDBJ databases">
        <authorList>
            <person name="Varghese N."/>
            <person name="Submissions S."/>
        </authorList>
    </citation>
    <scope>NUCLEOTIDE SEQUENCE [LARGE SCALE GENOMIC DNA]</scope>
    <source>
        <strain evidence="8">DSM 14834</strain>
    </source>
</reference>
<keyword evidence="8" id="KW-1185">Reference proteome</keyword>
<evidence type="ECO:0000313" key="8">
    <source>
        <dbReference type="Proteomes" id="UP000242857"/>
    </source>
</evidence>
<dbReference type="NCBIfam" id="NF003593">
    <property type="entry name" value="PRK05255.1-1"/>
    <property type="match status" value="1"/>
</dbReference>
<feature type="region of interest" description="Disordered" evidence="6">
    <location>
        <begin position="173"/>
        <end position="198"/>
    </location>
</feature>
<protein>
    <recommendedName>
        <fullName evidence="5">Dual-action ribosomal maturation protein DarP</fullName>
    </recommendedName>
    <alternativeName>
        <fullName evidence="5">Large ribosomal subunit assembly factor DarP</fullName>
    </alternativeName>
</protein>
<dbReference type="CDD" id="cd16331">
    <property type="entry name" value="YjgA-like"/>
    <property type="match status" value="1"/>
</dbReference>
<dbReference type="HAMAP" id="MF_00765">
    <property type="entry name" value="DarP"/>
    <property type="match status" value="1"/>
</dbReference>
<dbReference type="PIRSF" id="PIRSF016183">
    <property type="entry name" value="UCP016183"/>
    <property type="match status" value="1"/>
</dbReference>
<dbReference type="GO" id="GO:1902626">
    <property type="term" value="P:assembly of large subunit precursor of preribosome"/>
    <property type="evidence" value="ECO:0007669"/>
    <property type="project" value="UniProtKB-UniRule"/>
</dbReference>
<keyword evidence="3 5" id="KW-0699">rRNA-binding</keyword>
<dbReference type="EMBL" id="FQUK01000001">
    <property type="protein sequence ID" value="SHE27579.1"/>
    <property type="molecule type" value="Genomic_DNA"/>
</dbReference>
<keyword evidence="4 5" id="KW-0694">RNA-binding</keyword>
<dbReference type="PANTHER" id="PTHR38101:SF1">
    <property type="entry name" value="UPF0307 PROTEIN YJGA"/>
    <property type="match status" value="1"/>
</dbReference>
<dbReference type="Gene3D" id="1.10.60.30">
    <property type="entry name" value="PSPTO4464-like domains"/>
    <property type="match status" value="2"/>
</dbReference>
<dbReference type="AlphaFoldDB" id="A0A1M4S5X0"/>
<name>A0A1M4S5X0_9GAMM</name>
<dbReference type="GO" id="GO:0005829">
    <property type="term" value="C:cytosol"/>
    <property type="evidence" value="ECO:0007669"/>
    <property type="project" value="TreeGrafter"/>
</dbReference>
<dbReference type="RefSeq" id="WP_072754645.1">
    <property type="nucleotide sequence ID" value="NZ_FQUK01000001.1"/>
</dbReference>
<dbReference type="STRING" id="213588.SAMN02745204_00067"/>
<dbReference type="Pfam" id="PF04751">
    <property type="entry name" value="DarP"/>
    <property type="match status" value="1"/>
</dbReference>
<dbReference type="Proteomes" id="UP000242857">
    <property type="component" value="Unassembled WGS sequence"/>
</dbReference>
<dbReference type="InterPro" id="IPR006839">
    <property type="entry name" value="DarP"/>
</dbReference>